<dbReference type="AlphaFoldDB" id="A0A9D1VPZ5"/>
<name>A0A9D1VPZ5_9BACT</name>
<reference evidence="1" key="2">
    <citation type="submission" date="2021-04" db="EMBL/GenBank/DDBJ databases">
        <authorList>
            <person name="Gilroy R."/>
        </authorList>
    </citation>
    <scope>NUCLEOTIDE SEQUENCE</scope>
    <source>
        <strain evidence="1">ChiHjej12B11-16260</strain>
    </source>
</reference>
<proteinExistence type="predicted"/>
<reference evidence="1" key="1">
    <citation type="journal article" date="2021" name="PeerJ">
        <title>Extensive microbial diversity within the chicken gut microbiome revealed by metagenomics and culture.</title>
        <authorList>
            <person name="Gilroy R."/>
            <person name="Ravi A."/>
            <person name="Getino M."/>
            <person name="Pursley I."/>
            <person name="Horton D.L."/>
            <person name="Alikhan N.F."/>
            <person name="Baker D."/>
            <person name="Gharbi K."/>
            <person name="Hall N."/>
            <person name="Watson M."/>
            <person name="Adriaenssens E.M."/>
            <person name="Foster-Nyarko E."/>
            <person name="Jarju S."/>
            <person name="Secka A."/>
            <person name="Antonio M."/>
            <person name="Oren A."/>
            <person name="Chaudhuri R.R."/>
            <person name="La Ragione R."/>
            <person name="Hildebrand F."/>
            <person name="Pallen M.J."/>
        </authorList>
    </citation>
    <scope>NUCLEOTIDE SEQUENCE</scope>
    <source>
        <strain evidence="1">ChiHjej12B11-16260</strain>
    </source>
</reference>
<evidence type="ECO:0000313" key="2">
    <source>
        <dbReference type="Proteomes" id="UP000824246"/>
    </source>
</evidence>
<sequence>MFASVSLMLALTGCEETVKSTYRIEVGDKSSNSQANLLLQIAANEYVAEYNESAKTELRTEKEARSWFNSACDDIKNKVDAMGLPVMEDSWIIFELSDYTNVVDSKQVYFSESHS</sequence>
<dbReference type="Proteomes" id="UP000824246">
    <property type="component" value="Unassembled WGS sequence"/>
</dbReference>
<accession>A0A9D1VPZ5</accession>
<organism evidence="1 2">
    <name type="scientific">Candidatus Barnesiella excrementipullorum</name>
    <dbReference type="NCBI Taxonomy" id="2838479"/>
    <lineage>
        <taxon>Bacteria</taxon>
        <taxon>Pseudomonadati</taxon>
        <taxon>Bacteroidota</taxon>
        <taxon>Bacteroidia</taxon>
        <taxon>Bacteroidales</taxon>
        <taxon>Barnesiellaceae</taxon>
        <taxon>Barnesiella</taxon>
    </lineage>
</organism>
<comment type="caution">
    <text evidence="1">The sequence shown here is derived from an EMBL/GenBank/DDBJ whole genome shotgun (WGS) entry which is preliminary data.</text>
</comment>
<protein>
    <submittedName>
        <fullName evidence="1">Uncharacterized protein</fullName>
    </submittedName>
</protein>
<evidence type="ECO:0000313" key="1">
    <source>
        <dbReference type="EMBL" id="HIX44909.1"/>
    </source>
</evidence>
<dbReference type="EMBL" id="DXFB01000042">
    <property type="protein sequence ID" value="HIX44909.1"/>
    <property type="molecule type" value="Genomic_DNA"/>
</dbReference>
<gene>
    <name evidence="1" type="ORF">H9982_01675</name>
</gene>